<dbReference type="InterPro" id="IPR033192">
    <property type="entry name" value="ODAD3"/>
</dbReference>
<dbReference type="PANTHER" id="PTHR46518">
    <property type="entry name" value="COILED-COIL DOMAIN-CONTAINING PROTEIN 151"/>
    <property type="match status" value="1"/>
</dbReference>
<comment type="caution">
    <text evidence="2">The sequence shown here is derived from an EMBL/GenBank/DDBJ whole genome shotgun (WGS) entry which is preliminary data.</text>
</comment>
<dbReference type="PROSITE" id="PS00018">
    <property type="entry name" value="EF_HAND_1"/>
    <property type="match status" value="1"/>
</dbReference>
<protein>
    <submittedName>
        <fullName evidence="2">Uncharacterized protein</fullName>
    </submittedName>
</protein>
<name>A0ABQ9FVL4_TEGGR</name>
<dbReference type="Proteomes" id="UP001217089">
    <property type="component" value="Unassembled WGS sequence"/>
</dbReference>
<dbReference type="InterPro" id="IPR018247">
    <property type="entry name" value="EF_Hand_1_Ca_BS"/>
</dbReference>
<gene>
    <name evidence="2" type="ORF">KUTeg_001146</name>
</gene>
<keyword evidence="3" id="KW-1185">Reference proteome</keyword>
<feature type="compositionally biased region" description="Basic and acidic residues" evidence="1">
    <location>
        <begin position="79"/>
        <end position="112"/>
    </location>
</feature>
<proteinExistence type="predicted"/>
<reference evidence="2 3" key="1">
    <citation type="submission" date="2022-12" db="EMBL/GenBank/DDBJ databases">
        <title>Chromosome-level genome of Tegillarca granosa.</title>
        <authorList>
            <person name="Kim J."/>
        </authorList>
    </citation>
    <scope>NUCLEOTIDE SEQUENCE [LARGE SCALE GENOMIC DNA]</scope>
    <source>
        <strain evidence="2">Teg-2019</strain>
        <tissue evidence="2">Adductor muscle</tissue>
    </source>
</reference>
<feature type="compositionally biased region" description="Basic residues" evidence="1">
    <location>
        <begin position="348"/>
        <end position="361"/>
    </location>
</feature>
<dbReference type="PANTHER" id="PTHR46518:SF1">
    <property type="entry name" value="OUTER DYNEIN ARM-DOCKING COMPLEX SUBUNIT 3"/>
    <property type="match status" value="1"/>
</dbReference>
<evidence type="ECO:0000313" key="2">
    <source>
        <dbReference type="EMBL" id="KAJ8321288.1"/>
    </source>
</evidence>
<evidence type="ECO:0000313" key="3">
    <source>
        <dbReference type="Proteomes" id="UP001217089"/>
    </source>
</evidence>
<feature type="region of interest" description="Disordered" evidence="1">
    <location>
        <begin position="342"/>
        <end position="361"/>
    </location>
</feature>
<sequence>MDQKVCEASKRLNELQHQRNQREDRLHELQECRMYPAKLGNLEEIVSDAKDELDILCQMNEKAIKSSEEARKDLHTMEREMYQSKRSRDQQLNETRKEVERRKEPSDRAEKRVHSKGARLLLQKADRQEKILTLEEGFETIKSAINVSDIEDVVFRVANQGNTHERLVKQEKEKMRAKEKLLNEKNKLQTVGRKLVEAMQDYMKTEEKQRDHNVKEMLKNEKLLLDLQSGITTLNEKLSNVKLKPPYHNYTKGDPVDDLLVCARKLEMLLSETAIRKYLEGTSHRVDHNKLHTYLEGKLPPENIRIRIDTDDGSDEDEFHFDHDQDNDGLMSRDDIKKLGTDLMNSKLKTKKKKGRKARAN</sequence>
<evidence type="ECO:0000256" key="1">
    <source>
        <dbReference type="SAM" id="MobiDB-lite"/>
    </source>
</evidence>
<accession>A0ABQ9FVL4</accession>
<feature type="region of interest" description="Disordered" evidence="1">
    <location>
        <begin position="1"/>
        <end position="23"/>
    </location>
</feature>
<dbReference type="EMBL" id="JARBDR010000107">
    <property type="protein sequence ID" value="KAJ8321288.1"/>
    <property type="molecule type" value="Genomic_DNA"/>
</dbReference>
<organism evidence="2 3">
    <name type="scientific">Tegillarca granosa</name>
    <name type="common">Malaysian cockle</name>
    <name type="synonym">Anadara granosa</name>
    <dbReference type="NCBI Taxonomy" id="220873"/>
    <lineage>
        <taxon>Eukaryota</taxon>
        <taxon>Metazoa</taxon>
        <taxon>Spiralia</taxon>
        <taxon>Lophotrochozoa</taxon>
        <taxon>Mollusca</taxon>
        <taxon>Bivalvia</taxon>
        <taxon>Autobranchia</taxon>
        <taxon>Pteriomorphia</taxon>
        <taxon>Arcoida</taxon>
        <taxon>Arcoidea</taxon>
        <taxon>Arcidae</taxon>
        <taxon>Tegillarca</taxon>
    </lineage>
</organism>
<feature type="region of interest" description="Disordered" evidence="1">
    <location>
        <begin position="79"/>
        <end position="115"/>
    </location>
</feature>